<accession>A0A2G9U6V4</accession>
<dbReference type="OrthoDB" id="5875328at2759"/>
<dbReference type="EMBL" id="KZ348621">
    <property type="protein sequence ID" value="PIO65924.1"/>
    <property type="molecule type" value="Genomic_DNA"/>
</dbReference>
<dbReference type="AlphaFoldDB" id="A0A2G9U6V4"/>
<feature type="non-terminal residue" evidence="1">
    <location>
        <position position="103"/>
    </location>
</feature>
<protein>
    <submittedName>
        <fullName evidence="1">Uncharacterized protein</fullName>
    </submittedName>
</protein>
<sequence>MIFYSTRAYDELVAMQFQLSHSPISNGSLVDGDFIKVKWFAMRLGPPSCRKFSVSEKYKMLEGVGGRNQLYMAETPDEASRGFVQSSPSPLFKAKSFLDNVDE</sequence>
<name>A0A2G9U6V4_TELCI</name>
<gene>
    <name evidence="1" type="ORF">TELCIR_12381</name>
</gene>
<reference evidence="1 2" key="1">
    <citation type="submission" date="2015-09" db="EMBL/GenBank/DDBJ databases">
        <title>Draft genome of the parasitic nematode Teladorsagia circumcincta isolate WARC Sus (inbred).</title>
        <authorList>
            <person name="Mitreva M."/>
        </authorList>
    </citation>
    <scope>NUCLEOTIDE SEQUENCE [LARGE SCALE GENOMIC DNA]</scope>
    <source>
        <strain evidence="1 2">S</strain>
    </source>
</reference>
<evidence type="ECO:0000313" key="2">
    <source>
        <dbReference type="Proteomes" id="UP000230423"/>
    </source>
</evidence>
<evidence type="ECO:0000313" key="1">
    <source>
        <dbReference type="EMBL" id="PIO65924.1"/>
    </source>
</evidence>
<proteinExistence type="predicted"/>
<keyword evidence="2" id="KW-1185">Reference proteome</keyword>
<dbReference type="Proteomes" id="UP000230423">
    <property type="component" value="Unassembled WGS sequence"/>
</dbReference>
<organism evidence="1 2">
    <name type="scientific">Teladorsagia circumcincta</name>
    <name type="common">Brown stomach worm</name>
    <name type="synonym">Ostertagia circumcincta</name>
    <dbReference type="NCBI Taxonomy" id="45464"/>
    <lineage>
        <taxon>Eukaryota</taxon>
        <taxon>Metazoa</taxon>
        <taxon>Ecdysozoa</taxon>
        <taxon>Nematoda</taxon>
        <taxon>Chromadorea</taxon>
        <taxon>Rhabditida</taxon>
        <taxon>Rhabditina</taxon>
        <taxon>Rhabditomorpha</taxon>
        <taxon>Strongyloidea</taxon>
        <taxon>Trichostrongylidae</taxon>
        <taxon>Teladorsagia</taxon>
    </lineage>
</organism>